<evidence type="ECO:0000256" key="1">
    <source>
        <dbReference type="SAM" id="MobiDB-lite"/>
    </source>
</evidence>
<feature type="compositionally biased region" description="Low complexity" evidence="1">
    <location>
        <begin position="154"/>
        <end position="171"/>
    </location>
</feature>
<evidence type="ECO:0000313" key="5">
    <source>
        <dbReference type="Proteomes" id="UP001489004"/>
    </source>
</evidence>
<accession>A0AAW1PJK3</accession>
<sequence>MGVWKLAVEICLPIPFVLLVLLTLPLGRKFHRGVLNLVDKTLGLNFVGTFKLLHVMLAITGAALLASIKATSDISTRKDKNGEDLSPNIAAGQLAKRWRAERNFWISFICFTLWCLLVRFYAILLDKARMEDEYRLLKAQVTGGPPPSAPTRPTPVAAAPASNASVSSASAGTKKAA</sequence>
<dbReference type="AlphaFoldDB" id="A0AAW1PJK3"/>
<keyword evidence="5" id="KW-1185">Reference proteome</keyword>
<feature type="domain" description="BAP29/BAP31 transmembrane" evidence="3">
    <location>
        <begin position="8"/>
        <end position="135"/>
    </location>
</feature>
<reference evidence="4 5" key="1">
    <citation type="journal article" date="2024" name="Nat. Commun.">
        <title>Phylogenomics reveals the evolutionary origins of lichenization in chlorophyte algae.</title>
        <authorList>
            <person name="Puginier C."/>
            <person name="Libourel C."/>
            <person name="Otte J."/>
            <person name="Skaloud P."/>
            <person name="Haon M."/>
            <person name="Grisel S."/>
            <person name="Petersen M."/>
            <person name="Berrin J.G."/>
            <person name="Delaux P.M."/>
            <person name="Dal Grande F."/>
            <person name="Keller J."/>
        </authorList>
    </citation>
    <scope>NUCLEOTIDE SEQUENCE [LARGE SCALE GENOMIC DNA]</scope>
    <source>
        <strain evidence="4 5">SAG 2043</strain>
    </source>
</reference>
<feature type="transmembrane region" description="Helical" evidence="2">
    <location>
        <begin position="104"/>
        <end position="125"/>
    </location>
</feature>
<dbReference type="Pfam" id="PF05529">
    <property type="entry name" value="Bap31"/>
    <property type="match status" value="1"/>
</dbReference>
<evidence type="ECO:0000256" key="2">
    <source>
        <dbReference type="SAM" id="Phobius"/>
    </source>
</evidence>
<dbReference type="Proteomes" id="UP001489004">
    <property type="component" value="Unassembled WGS sequence"/>
</dbReference>
<feature type="transmembrane region" description="Helical" evidence="2">
    <location>
        <begin position="48"/>
        <end position="68"/>
    </location>
</feature>
<comment type="caution">
    <text evidence="4">The sequence shown here is derived from an EMBL/GenBank/DDBJ whole genome shotgun (WGS) entry which is preliminary data.</text>
</comment>
<feature type="transmembrane region" description="Helical" evidence="2">
    <location>
        <begin position="6"/>
        <end position="27"/>
    </location>
</feature>
<feature type="compositionally biased region" description="Pro residues" evidence="1">
    <location>
        <begin position="144"/>
        <end position="153"/>
    </location>
</feature>
<dbReference type="EMBL" id="JALJOR010000010">
    <property type="protein sequence ID" value="KAK9810048.1"/>
    <property type="molecule type" value="Genomic_DNA"/>
</dbReference>
<keyword evidence="2" id="KW-1133">Transmembrane helix</keyword>
<proteinExistence type="predicted"/>
<protein>
    <recommendedName>
        <fullName evidence="3">BAP29/BAP31 transmembrane domain-containing protein</fullName>
    </recommendedName>
</protein>
<evidence type="ECO:0000259" key="3">
    <source>
        <dbReference type="Pfam" id="PF05529"/>
    </source>
</evidence>
<organism evidence="4 5">
    <name type="scientific">[Myrmecia] bisecta</name>
    <dbReference type="NCBI Taxonomy" id="41462"/>
    <lineage>
        <taxon>Eukaryota</taxon>
        <taxon>Viridiplantae</taxon>
        <taxon>Chlorophyta</taxon>
        <taxon>core chlorophytes</taxon>
        <taxon>Trebouxiophyceae</taxon>
        <taxon>Trebouxiales</taxon>
        <taxon>Trebouxiaceae</taxon>
        <taxon>Myrmecia</taxon>
    </lineage>
</organism>
<feature type="region of interest" description="Disordered" evidence="1">
    <location>
        <begin position="141"/>
        <end position="177"/>
    </location>
</feature>
<gene>
    <name evidence="4" type="ORF">WJX72_003954</name>
</gene>
<dbReference type="InterPro" id="IPR040463">
    <property type="entry name" value="BAP29/BAP31_N"/>
</dbReference>
<keyword evidence="2" id="KW-0472">Membrane</keyword>
<keyword evidence="2" id="KW-0812">Transmembrane</keyword>
<evidence type="ECO:0000313" key="4">
    <source>
        <dbReference type="EMBL" id="KAK9810048.1"/>
    </source>
</evidence>
<name>A0AAW1PJK3_9CHLO</name>